<evidence type="ECO:0000256" key="18">
    <source>
        <dbReference type="ARBA" id="ARBA00048679"/>
    </source>
</evidence>
<evidence type="ECO:0000256" key="16">
    <source>
        <dbReference type="ARBA" id="ARBA00023180"/>
    </source>
</evidence>
<dbReference type="CDD" id="cd00028">
    <property type="entry name" value="B_lectin"/>
    <property type="match status" value="2"/>
</dbReference>
<comment type="catalytic activity">
    <reaction evidence="17">
        <text>L-threonyl-[protein] + ATP = O-phospho-L-threonyl-[protein] + ADP + H(+)</text>
        <dbReference type="Rhea" id="RHEA:46608"/>
        <dbReference type="Rhea" id="RHEA-COMP:11060"/>
        <dbReference type="Rhea" id="RHEA-COMP:11605"/>
        <dbReference type="ChEBI" id="CHEBI:15378"/>
        <dbReference type="ChEBI" id="CHEBI:30013"/>
        <dbReference type="ChEBI" id="CHEBI:30616"/>
        <dbReference type="ChEBI" id="CHEBI:61977"/>
        <dbReference type="ChEBI" id="CHEBI:456216"/>
        <dbReference type="EC" id="2.7.11.1"/>
    </reaction>
</comment>
<feature type="domain" description="Protein kinase" evidence="22">
    <location>
        <begin position="1272"/>
        <end position="1545"/>
    </location>
</feature>
<evidence type="ECO:0000256" key="20">
    <source>
        <dbReference type="SAM" id="Phobius"/>
    </source>
</evidence>
<keyword evidence="3" id="KW-0723">Serine/threonine-protein kinase</keyword>
<keyword evidence="10" id="KW-0418">Kinase</keyword>
<dbReference type="EMBL" id="JARYMX010000003">
    <property type="protein sequence ID" value="KAJ9559383.1"/>
    <property type="molecule type" value="Genomic_DNA"/>
</dbReference>
<sequence length="1561" mass="174598">MALVLVHFLFLTIFISCVGAQQTNCSASVGASLTATDDVKPWLSPSGDFAFGFQRIQGKDNFVLSIWYDKIPDKTIIWYPQTNSTVSRGSKVELTNRRGLVLKDPQGREVWSTSIPVSDLTCGFMNDTGNFVILGNNSGKIWESFKSPADTILPTQVLELQGEINSRKNKTDFSLGRFVLLMRDDGNLVIRPRDISSTLPLYAYYFSDPNVIMNSTISGERLVFDSTGYLYILRRNGTRSNLTTTGTLPSGDYYHRATLDSDGVFTQYYYPKNPAANASWEDIWFVPLPKDICLSLQPSSGVCGRNSVCSVNGKRPKCECPQGFSLVDSNDPIGDCKPDFTPTCYEGYAGDQFDFIKLDNINWPGSDYANILSTNEQTCQISCKEDCLCAVALFAGGQCWKKALPLTNGRKVTDSIKVFVKYQKHDRPPQCPPPFSKEKCRRSSLVLVGSILLSTSVFVIAVLTGLICVGFFPIAKKKPTIHNPSSKSVETNLPRFTYQELVEATNGFEDELGRGAFGVVYKGVIGENTVAVKKLNRVVQDGEKEFQTEVNAIARTHHKNLVQLRGYCDDGEQRLLSYEYMNNGTLAAFLFGEMKPSWKQRSYIAVGVAKGLAYLHEECSTQIIHCDIKPQNILLDEYYNAKISDFGLAKLLMLNQSHTNTGIRGTKGYVAPEWFRNAPVTVKVDVYSFGVLLLEIVSCRKSVKEYEIDDENEAVILTDWVWDCYQEKGLDLVVEDDSEALDDVKKVTTFVKVGLWCVQENPSLRPTMREVVQMLEGVVEVKEPPCAQQTNCSASVGASLTAYTDVEPWLSPSGDFAFGFQQLQGNDKFLLSIWYDKIPDKTIIWYPQTNSTASRGSKVELINQRGLVLKDPQGREVWSTSTSVSDVACGFMNDTGNFVILGNNSGNIWESFKSPADTILPTQVLEIEGEINSRKSKTDFSHGRFQVRMLPSGNLVLNTRDLFIMVPLDAYYISGTSDAENSTNSGYKLIFDAMGYLSILRRNGERFDLTTRGTLPSGDYYHRATLDSDGVFTQYYYPKNPTGNASWEDIWFVPNDICLSFNRGSGVCGRNNVCSLDGKRPKCECPQGFSLVDSNDPIGDCKPDFTPTCYEGYAGDQFDFIELNSTNWPESDYAHIGPTNEEDCKISCREDCLCAVAIFGPDQCWKKALPLSNGRKTNEYVKTFLKYQKVQLPPPPTSRPWFSKENEDNDQRSLILVGAVLISTLVFVIFILISVGFFSIYKKKPTIPNPSSKSLATNLPRFTYQELVEATNGFEDELGRGAFGIVYKGVIGENTVAVKKLNRVVQDGEKEFQTEVNAIARTHHKNLVQLLGYCDDGEQRLLVYEYMNNGTLAAFLFGEMKPNWKQRSYIAVGIAKGLAYLHEECSTQIIHCDIKPQNILLDEYYNAKISDFGLAKLLILDQSHTNTGIRGTKGYVAPEWFRNAPVTVKVDVYSFGVLLLEIVSCRKTVKEYKSGDENGAVILTDWAWDCYQERRLDLVVEGDLEALDDVKKLTTFVKVGLWCVQENPGLRPTMKEVVQMLEGVVEVKEPPCPFPFSVTYN</sequence>
<keyword evidence="12 20" id="KW-1133">Transmembrane helix</keyword>
<evidence type="ECO:0000313" key="24">
    <source>
        <dbReference type="EMBL" id="KAJ9559383.1"/>
    </source>
</evidence>
<dbReference type="Gene3D" id="2.90.10.30">
    <property type="match status" value="1"/>
</dbReference>
<dbReference type="SMART" id="SM00108">
    <property type="entry name" value="B_lectin"/>
    <property type="match status" value="2"/>
</dbReference>
<feature type="domain" description="Protein kinase" evidence="22">
    <location>
        <begin position="506"/>
        <end position="779"/>
    </location>
</feature>
<dbReference type="SMART" id="SM00220">
    <property type="entry name" value="S_TKc"/>
    <property type="match status" value="2"/>
</dbReference>
<accession>A0AA38TLV1</accession>
<evidence type="ECO:0000259" key="23">
    <source>
        <dbReference type="PROSITE" id="PS50927"/>
    </source>
</evidence>
<dbReference type="InterPro" id="IPR000719">
    <property type="entry name" value="Prot_kinase_dom"/>
</dbReference>
<gene>
    <name evidence="24" type="ORF">OSB04_013997</name>
</gene>
<evidence type="ECO:0000256" key="14">
    <source>
        <dbReference type="ARBA" id="ARBA00023157"/>
    </source>
</evidence>
<feature type="signal peptide" evidence="21">
    <location>
        <begin position="1"/>
        <end position="20"/>
    </location>
</feature>
<dbReference type="SUPFAM" id="SSF57184">
    <property type="entry name" value="Growth factor receptor domain"/>
    <property type="match status" value="1"/>
</dbReference>
<dbReference type="SMART" id="SM00181">
    <property type="entry name" value="EGF"/>
    <property type="match status" value="2"/>
</dbReference>
<dbReference type="Proteomes" id="UP001172457">
    <property type="component" value="Chromosome 3"/>
</dbReference>
<dbReference type="PROSITE" id="PS00107">
    <property type="entry name" value="PROTEIN_KINASE_ATP"/>
    <property type="match status" value="2"/>
</dbReference>
<evidence type="ECO:0000256" key="12">
    <source>
        <dbReference type="ARBA" id="ARBA00022989"/>
    </source>
</evidence>
<dbReference type="InterPro" id="IPR036426">
    <property type="entry name" value="Bulb-type_lectin_dom_sf"/>
</dbReference>
<dbReference type="EC" id="2.7.11.1" evidence="2"/>
<evidence type="ECO:0000256" key="2">
    <source>
        <dbReference type="ARBA" id="ARBA00012513"/>
    </source>
</evidence>
<feature type="domain" description="Bulb-type lectin" evidence="23">
    <location>
        <begin position="24"/>
        <end position="146"/>
    </location>
</feature>
<dbReference type="GO" id="GO:0016020">
    <property type="term" value="C:membrane"/>
    <property type="evidence" value="ECO:0007669"/>
    <property type="project" value="UniProtKB-SubCell"/>
</dbReference>
<keyword evidence="5" id="KW-0808">Transferase</keyword>
<keyword evidence="9 19" id="KW-0547">Nucleotide-binding</keyword>
<evidence type="ECO:0000256" key="1">
    <source>
        <dbReference type="ARBA" id="ARBA00004479"/>
    </source>
</evidence>
<dbReference type="Gene3D" id="3.30.200.20">
    <property type="entry name" value="Phosphorylase Kinase, domain 1"/>
    <property type="match status" value="2"/>
</dbReference>
<dbReference type="Gene3D" id="1.10.510.10">
    <property type="entry name" value="Transferase(Phosphotransferase) domain 1"/>
    <property type="match status" value="2"/>
</dbReference>
<evidence type="ECO:0000256" key="11">
    <source>
        <dbReference type="ARBA" id="ARBA00022840"/>
    </source>
</evidence>
<evidence type="ECO:0000259" key="22">
    <source>
        <dbReference type="PROSITE" id="PS50011"/>
    </source>
</evidence>
<comment type="catalytic activity">
    <reaction evidence="18">
        <text>L-seryl-[protein] + ATP = O-phospho-L-seryl-[protein] + ADP + H(+)</text>
        <dbReference type="Rhea" id="RHEA:17989"/>
        <dbReference type="Rhea" id="RHEA-COMP:9863"/>
        <dbReference type="Rhea" id="RHEA-COMP:11604"/>
        <dbReference type="ChEBI" id="CHEBI:15378"/>
        <dbReference type="ChEBI" id="CHEBI:29999"/>
        <dbReference type="ChEBI" id="CHEBI:30616"/>
        <dbReference type="ChEBI" id="CHEBI:83421"/>
        <dbReference type="ChEBI" id="CHEBI:456216"/>
        <dbReference type="EC" id="2.7.11.1"/>
    </reaction>
</comment>
<reference evidence="24" key="1">
    <citation type="submission" date="2023-03" db="EMBL/GenBank/DDBJ databases">
        <title>Chromosome-scale reference genome and RAD-based genetic map of yellow starthistle (Centaurea solstitialis) reveal putative structural variation and QTLs associated with invader traits.</title>
        <authorList>
            <person name="Reatini B."/>
            <person name="Cang F.A."/>
            <person name="Jiang Q."/>
            <person name="Mckibben M.T.W."/>
            <person name="Barker M.S."/>
            <person name="Rieseberg L.H."/>
            <person name="Dlugosch K.M."/>
        </authorList>
    </citation>
    <scope>NUCLEOTIDE SEQUENCE</scope>
    <source>
        <strain evidence="24">CAN-66</strain>
        <tissue evidence="24">Leaf</tissue>
    </source>
</reference>
<keyword evidence="16" id="KW-0325">Glycoprotein</keyword>
<dbReference type="InterPro" id="IPR000858">
    <property type="entry name" value="S_locus_glycoprot_dom"/>
</dbReference>
<keyword evidence="15" id="KW-0675">Receptor</keyword>
<evidence type="ECO:0000256" key="9">
    <source>
        <dbReference type="ARBA" id="ARBA00022741"/>
    </source>
</evidence>
<feature type="binding site" evidence="19">
    <location>
        <position position="1300"/>
    </location>
    <ligand>
        <name>ATP</name>
        <dbReference type="ChEBI" id="CHEBI:30616"/>
    </ligand>
</feature>
<dbReference type="InterPro" id="IPR001480">
    <property type="entry name" value="Bulb-type_lectin_dom"/>
</dbReference>
<evidence type="ECO:0000256" key="3">
    <source>
        <dbReference type="ARBA" id="ARBA00022527"/>
    </source>
</evidence>
<feature type="transmembrane region" description="Helical" evidence="20">
    <location>
        <begin position="445"/>
        <end position="472"/>
    </location>
</feature>
<evidence type="ECO:0000256" key="10">
    <source>
        <dbReference type="ARBA" id="ARBA00022777"/>
    </source>
</evidence>
<organism evidence="24 25">
    <name type="scientific">Centaurea solstitialis</name>
    <name type="common">yellow star-thistle</name>
    <dbReference type="NCBI Taxonomy" id="347529"/>
    <lineage>
        <taxon>Eukaryota</taxon>
        <taxon>Viridiplantae</taxon>
        <taxon>Streptophyta</taxon>
        <taxon>Embryophyta</taxon>
        <taxon>Tracheophyta</taxon>
        <taxon>Spermatophyta</taxon>
        <taxon>Magnoliopsida</taxon>
        <taxon>eudicotyledons</taxon>
        <taxon>Gunneridae</taxon>
        <taxon>Pentapetalae</taxon>
        <taxon>asterids</taxon>
        <taxon>campanulids</taxon>
        <taxon>Asterales</taxon>
        <taxon>Asteraceae</taxon>
        <taxon>Carduoideae</taxon>
        <taxon>Cardueae</taxon>
        <taxon>Centaureinae</taxon>
        <taxon>Centaurea</taxon>
    </lineage>
</organism>
<dbReference type="Gene3D" id="2.90.10.10">
    <property type="entry name" value="Bulb-type lectin domain"/>
    <property type="match status" value="3"/>
</dbReference>
<protein>
    <recommendedName>
        <fullName evidence="2">non-specific serine/threonine protein kinase</fullName>
        <ecNumber evidence="2">2.7.11.1</ecNumber>
    </recommendedName>
</protein>
<keyword evidence="25" id="KW-1185">Reference proteome</keyword>
<feature type="domain" description="Bulb-type lectin" evidence="23">
    <location>
        <begin position="794"/>
        <end position="913"/>
    </location>
</feature>
<evidence type="ECO:0000256" key="15">
    <source>
        <dbReference type="ARBA" id="ARBA00023170"/>
    </source>
</evidence>
<evidence type="ECO:0000256" key="7">
    <source>
        <dbReference type="ARBA" id="ARBA00022729"/>
    </source>
</evidence>
<dbReference type="Pfam" id="PF00954">
    <property type="entry name" value="S_locus_glycop"/>
    <property type="match status" value="1"/>
</dbReference>
<keyword evidence="11 19" id="KW-0067">ATP-binding</keyword>
<keyword evidence="14" id="KW-1015">Disulfide bond</keyword>
<name>A0AA38TLV1_9ASTR</name>
<evidence type="ECO:0000256" key="4">
    <source>
        <dbReference type="ARBA" id="ARBA00022536"/>
    </source>
</evidence>
<proteinExistence type="predicted"/>
<dbReference type="PROSITE" id="PS50011">
    <property type="entry name" value="PROTEIN_KINASE_DOM"/>
    <property type="match status" value="2"/>
</dbReference>
<dbReference type="PROSITE" id="PS00108">
    <property type="entry name" value="PROTEIN_KINASE_ST"/>
    <property type="match status" value="2"/>
</dbReference>
<evidence type="ECO:0000256" key="17">
    <source>
        <dbReference type="ARBA" id="ARBA00047899"/>
    </source>
</evidence>
<comment type="caution">
    <text evidence="24">The sequence shown here is derived from an EMBL/GenBank/DDBJ whole genome shotgun (WGS) entry which is preliminary data.</text>
</comment>
<dbReference type="Pfam" id="PF01453">
    <property type="entry name" value="B_lectin"/>
    <property type="match status" value="2"/>
</dbReference>
<feature type="binding site" evidence="19">
    <location>
        <position position="534"/>
    </location>
    <ligand>
        <name>ATP</name>
        <dbReference type="ChEBI" id="CHEBI:30616"/>
    </ligand>
</feature>
<evidence type="ECO:0000256" key="5">
    <source>
        <dbReference type="ARBA" id="ARBA00022679"/>
    </source>
</evidence>
<dbReference type="FunFam" id="1.10.510.10:FF:000237">
    <property type="entry name" value="G-type lectin S-receptor-like serine/threonine-protein kinase"/>
    <property type="match status" value="2"/>
</dbReference>
<dbReference type="InterPro" id="IPR009030">
    <property type="entry name" value="Growth_fac_rcpt_cys_sf"/>
</dbReference>
<keyword evidence="8" id="KW-0430">Lectin</keyword>
<dbReference type="InterPro" id="IPR011009">
    <property type="entry name" value="Kinase-like_dom_sf"/>
</dbReference>
<dbReference type="FunFam" id="2.90.10.30:FF:000001">
    <property type="entry name" value="Serine/threonine-protein kinase"/>
    <property type="match status" value="2"/>
</dbReference>
<dbReference type="InterPro" id="IPR017441">
    <property type="entry name" value="Protein_kinase_ATP_BS"/>
</dbReference>
<dbReference type="FunFam" id="2.90.10.10:FF:000013">
    <property type="entry name" value="G-type lectin S-receptor-like serine/threonine-protein kinase LECRK1"/>
    <property type="match status" value="2"/>
</dbReference>
<dbReference type="PANTHER" id="PTHR47976">
    <property type="entry name" value="G-TYPE LECTIN S-RECEPTOR-LIKE SERINE/THREONINE-PROTEIN KINASE SD2-5"/>
    <property type="match status" value="1"/>
</dbReference>
<dbReference type="PANTHER" id="PTHR47976:SF15">
    <property type="entry name" value="G-TYPE LECTIN S-RECEPTOR-LIKE SERINE_THREONINE-PROTEIN KINASE RLK1"/>
    <property type="match status" value="1"/>
</dbReference>
<dbReference type="Pfam" id="PF00069">
    <property type="entry name" value="Pkinase"/>
    <property type="match status" value="2"/>
</dbReference>
<dbReference type="InterPro" id="IPR000742">
    <property type="entry name" value="EGF"/>
</dbReference>
<dbReference type="GO" id="GO:0005524">
    <property type="term" value="F:ATP binding"/>
    <property type="evidence" value="ECO:0007669"/>
    <property type="project" value="UniProtKB-UniRule"/>
</dbReference>
<evidence type="ECO:0000256" key="21">
    <source>
        <dbReference type="SAM" id="SignalP"/>
    </source>
</evidence>
<dbReference type="InterPro" id="IPR008271">
    <property type="entry name" value="Ser/Thr_kinase_AS"/>
</dbReference>
<dbReference type="GO" id="GO:0004674">
    <property type="term" value="F:protein serine/threonine kinase activity"/>
    <property type="evidence" value="ECO:0007669"/>
    <property type="project" value="UniProtKB-KW"/>
</dbReference>
<evidence type="ECO:0000256" key="6">
    <source>
        <dbReference type="ARBA" id="ARBA00022692"/>
    </source>
</evidence>
<dbReference type="GO" id="GO:0030246">
    <property type="term" value="F:carbohydrate binding"/>
    <property type="evidence" value="ECO:0007669"/>
    <property type="project" value="UniProtKB-KW"/>
</dbReference>
<keyword evidence="13 20" id="KW-0472">Membrane</keyword>
<dbReference type="SUPFAM" id="SSF51110">
    <property type="entry name" value="alpha-D-mannose-specific plant lectins"/>
    <property type="match status" value="2"/>
</dbReference>
<feature type="chain" id="PRO_5041459287" description="non-specific serine/threonine protein kinase" evidence="21">
    <location>
        <begin position="21"/>
        <end position="1561"/>
    </location>
</feature>
<feature type="transmembrane region" description="Helical" evidence="20">
    <location>
        <begin position="1214"/>
        <end position="1241"/>
    </location>
</feature>
<evidence type="ECO:0000256" key="8">
    <source>
        <dbReference type="ARBA" id="ARBA00022734"/>
    </source>
</evidence>
<keyword evidence="4" id="KW-0245">EGF-like domain</keyword>
<dbReference type="InterPro" id="IPR051343">
    <property type="entry name" value="G-type_lectin_kinases/EP1-like"/>
</dbReference>
<dbReference type="FunFam" id="3.30.200.20:FF:000059">
    <property type="entry name" value="S-receptor-like serine/threonine-protein kinase"/>
    <property type="match status" value="2"/>
</dbReference>
<comment type="subcellular location">
    <subcellularLocation>
        <location evidence="1">Membrane</location>
        <topology evidence="1">Single-pass type I membrane protein</topology>
    </subcellularLocation>
</comment>
<dbReference type="CDD" id="cd14066">
    <property type="entry name" value="STKc_IRAK"/>
    <property type="match status" value="2"/>
</dbReference>
<evidence type="ECO:0000313" key="25">
    <source>
        <dbReference type="Proteomes" id="UP001172457"/>
    </source>
</evidence>
<keyword evidence="7 21" id="KW-0732">Signal</keyword>
<dbReference type="GO" id="GO:0048544">
    <property type="term" value="P:recognition of pollen"/>
    <property type="evidence" value="ECO:0007669"/>
    <property type="project" value="InterPro"/>
</dbReference>
<keyword evidence="6 20" id="KW-0812">Transmembrane</keyword>
<evidence type="ECO:0000256" key="13">
    <source>
        <dbReference type="ARBA" id="ARBA00023136"/>
    </source>
</evidence>
<dbReference type="PROSITE" id="PS50927">
    <property type="entry name" value="BULB_LECTIN"/>
    <property type="match status" value="2"/>
</dbReference>
<dbReference type="SUPFAM" id="SSF56112">
    <property type="entry name" value="Protein kinase-like (PK-like)"/>
    <property type="match status" value="2"/>
</dbReference>
<evidence type="ECO:0000256" key="19">
    <source>
        <dbReference type="PROSITE-ProRule" id="PRU10141"/>
    </source>
</evidence>